<organism evidence="1 2">
    <name type="scientific">Candidatus Thiodiazotropha taylori</name>
    <dbReference type="NCBI Taxonomy" id="2792791"/>
    <lineage>
        <taxon>Bacteria</taxon>
        <taxon>Pseudomonadati</taxon>
        <taxon>Pseudomonadota</taxon>
        <taxon>Gammaproteobacteria</taxon>
        <taxon>Chromatiales</taxon>
        <taxon>Sedimenticolaceae</taxon>
        <taxon>Candidatus Thiodiazotropha</taxon>
    </lineage>
</organism>
<evidence type="ECO:0000313" key="1">
    <source>
        <dbReference type="EMBL" id="MCG7979288.1"/>
    </source>
</evidence>
<gene>
    <name evidence="1" type="ORF">JAY77_14230</name>
</gene>
<comment type="caution">
    <text evidence="1">The sequence shown here is derived from an EMBL/GenBank/DDBJ whole genome shotgun (WGS) entry which is preliminary data.</text>
</comment>
<dbReference type="EMBL" id="JAEPCR010000061">
    <property type="protein sequence ID" value="MCG7979288.1"/>
    <property type="molecule type" value="Genomic_DNA"/>
</dbReference>
<protein>
    <submittedName>
        <fullName evidence="1">Uncharacterized protein</fullName>
    </submittedName>
</protein>
<reference evidence="1" key="1">
    <citation type="journal article" date="2021" name="Proc. Natl. Acad. Sci. U.S.A.">
        <title>Global biogeography of chemosynthetic symbionts reveals both localized and globally distributed symbiont groups. .</title>
        <authorList>
            <person name="Osvatic J.T."/>
            <person name="Wilkins L.G.E."/>
            <person name="Leibrecht L."/>
            <person name="Leray M."/>
            <person name="Zauner S."/>
            <person name="Polzin J."/>
            <person name="Camacho Y."/>
            <person name="Gros O."/>
            <person name="van Gils J.A."/>
            <person name="Eisen J.A."/>
            <person name="Petersen J.M."/>
            <person name="Yuen B."/>
        </authorList>
    </citation>
    <scope>NUCLEOTIDE SEQUENCE</scope>
    <source>
        <strain evidence="1">MAGclacostrist055</strain>
    </source>
</reference>
<name>A0A9E4TUR6_9GAMM</name>
<evidence type="ECO:0000313" key="2">
    <source>
        <dbReference type="Proteomes" id="UP000886674"/>
    </source>
</evidence>
<sequence length="333" mass="36429">MDVILNSKRINLFSKLNNAFFIAITLVACGGGGGDGAGDVAIDDASDINSDTGIENRSGNYITTAAQVYFTQAGLGGIYAVEPHFAKFALYHEESGQKVTACDNSGEKSVNVQKSGPEESLNPGDNLTVTYLHCNNGKGVQEGTSSIDIIENNEVSNMDFRAIYDAVSNKIIDGGSLIVNMRIKQEGLGDANIIGINSDRYEIDGSYKGNPNTTEHPAPHYEDDKARFSRMIFERYQNDSTNDTYLYWDLDLLNKENTAFSYTTTVLDDMKIINSVLSAGRYSVFYQGDRIEVTVAGPDIVQVILDENNDGSIEEQQQMTNDQFIAEALIVAQ</sequence>
<proteinExistence type="predicted"/>
<dbReference type="Proteomes" id="UP000886674">
    <property type="component" value="Unassembled WGS sequence"/>
</dbReference>
<dbReference type="AlphaFoldDB" id="A0A9E4TUR6"/>
<accession>A0A9E4TUR6</accession>